<reference evidence="1 2" key="1">
    <citation type="journal article" date="2019" name="Int. J. Syst. Evol. Microbiol.">
        <title>The Global Catalogue of Microorganisms (GCM) 10K type strain sequencing project: providing services to taxonomists for standard genome sequencing and annotation.</title>
        <authorList>
            <consortium name="The Broad Institute Genomics Platform"/>
            <consortium name="The Broad Institute Genome Sequencing Center for Infectious Disease"/>
            <person name="Wu L."/>
            <person name="Ma J."/>
        </authorList>
    </citation>
    <scope>NUCLEOTIDE SEQUENCE [LARGE SCALE GENOMIC DNA]</scope>
    <source>
        <strain evidence="1 2">JCM 6921</strain>
    </source>
</reference>
<proteinExistence type="predicted"/>
<comment type="caution">
    <text evidence="1">The sequence shown here is derived from an EMBL/GenBank/DDBJ whole genome shotgun (WGS) entry which is preliminary data.</text>
</comment>
<evidence type="ECO:0000313" key="1">
    <source>
        <dbReference type="EMBL" id="GAA2418517.1"/>
    </source>
</evidence>
<gene>
    <name evidence="1" type="ORF">GCM10010420_56310</name>
</gene>
<name>A0ABN3J0M5_9ACTN</name>
<protein>
    <recommendedName>
        <fullName evidence="3">DUF433 domain-containing protein</fullName>
    </recommendedName>
</protein>
<evidence type="ECO:0008006" key="3">
    <source>
        <dbReference type="Google" id="ProtNLM"/>
    </source>
</evidence>
<evidence type="ECO:0000313" key="2">
    <source>
        <dbReference type="Proteomes" id="UP001500058"/>
    </source>
</evidence>
<dbReference type="EMBL" id="BAAATJ010000045">
    <property type="protein sequence ID" value="GAA2418517.1"/>
    <property type="molecule type" value="Genomic_DNA"/>
</dbReference>
<dbReference type="Proteomes" id="UP001500058">
    <property type="component" value="Unassembled WGS sequence"/>
</dbReference>
<accession>A0ABN3J0M5</accession>
<organism evidence="1 2">
    <name type="scientific">Streptomyces glaucosporus</name>
    <dbReference type="NCBI Taxonomy" id="284044"/>
    <lineage>
        <taxon>Bacteria</taxon>
        <taxon>Bacillati</taxon>
        <taxon>Actinomycetota</taxon>
        <taxon>Actinomycetes</taxon>
        <taxon>Kitasatosporales</taxon>
        <taxon>Streptomycetaceae</taxon>
        <taxon>Streptomyces</taxon>
    </lineage>
</organism>
<keyword evidence="2" id="KW-1185">Reference proteome</keyword>
<sequence>MSRVPRIRNQDPPAQEVHAGRLRQNRILNEVFDMGDPLKLMRLFGITEKTAMHYIGVAHAEKTAQHPR</sequence>